<evidence type="ECO:0000313" key="2">
    <source>
        <dbReference type="Proteomes" id="UP000019335"/>
    </source>
</evidence>
<reference evidence="1 2" key="1">
    <citation type="journal article" date="2014" name="Mol. Plant">
        <title>Chromosome Scale Genome Assembly and Transcriptome Profiling of Nannochloropsis gaditana in Nitrogen Depletion.</title>
        <authorList>
            <person name="Corteggiani Carpinelli E."/>
            <person name="Telatin A."/>
            <person name="Vitulo N."/>
            <person name="Forcato C."/>
            <person name="D'Angelo M."/>
            <person name="Schiavon R."/>
            <person name="Vezzi A."/>
            <person name="Giacometti G.M."/>
            <person name="Morosinotto T."/>
            <person name="Valle G."/>
        </authorList>
    </citation>
    <scope>NUCLEOTIDE SEQUENCE [LARGE SCALE GENOMIC DNA]</scope>
    <source>
        <strain evidence="1 2">B-31</strain>
    </source>
</reference>
<name>W7TNE5_9STRA</name>
<sequence length="89" mass="10257">MYLSRSVWNNMNIDVNEEFSFTSLDDESLLSPATREKGRLSVPVPGQVCLLAENREAKEVNPRVEPLRRWRIEYTLQPARSSLATCWTS</sequence>
<proteinExistence type="predicted"/>
<evidence type="ECO:0000313" key="1">
    <source>
        <dbReference type="EMBL" id="EWM22254.1"/>
    </source>
</evidence>
<dbReference type="AlphaFoldDB" id="W7TNE5"/>
<dbReference type="Proteomes" id="UP000019335">
    <property type="component" value="Unassembled WGS sequence"/>
</dbReference>
<keyword evidence="2" id="KW-1185">Reference proteome</keyword>
<comment type="caution">
    <text evidence="1">The sequence shown here is derived from an EMBL/GenBank/DDBJ whole genome shotgun (WGS) entry which is preliminary data.</text>
</comment>
<protein>
    <submittedName>
        <fullName evidence="1">Uncharacterized protein</fullName>
    </submittedName>
</protein>
<organism evidence="1 2">
    <name type="scientific">Nannochloropsis gaditana</name>
    <dbReference type="NCBI Taxonomy" id="72520"/>
    <lineage>
        <taxon>Eukaryota</taxon>
        <taxon>Sar</taxon>
        <taxon>Stramenopiles</taxon>
        <taxon>Ochrophyta</taxon>
        <taxon>Eustigmatophyceae</taxon>
        <taxon>Eustigmatales</taxon>
        <taxon>Monodopsidaceae</taxon>
        <taxon>Nannochloropsis</taxon>
    </lineage>
</organism>
<accession>W7TNE5</accession>
<dbReference type="EMBL" id="AZIL01002239">
    <property type="protein sequence ID" value="EWM22254.1"/>
    <property type="molecule type" value="Genomic_DNA"/>
</dbReference>
<gene>
    <name evidence="1" type="ORF">Naga_100195g10</name>
</gene>